<dbReference type="InterPro" id="IPR000467">
    <property type="entry name" value="G_patch_dom"/>
</dbReference>
<dbReference type="InterPro" id="IPR026822">
    <property type="entry name" value="Spp2/MOS2_G-patch"/>
</dbReference>
<reference evidence="4 5" key="1">
    <citation type="journal article" date="2014" name="Genome Biol. Evol.">
        <title>The genome of the myxosporean Thelohanellus kitauei shows adaptations to nutrient acquisition within its fish host.</title>
        <authorList>
            <person name="Yang Y."/>
            <person name="Xiong J."/>
            <person name="Zhou Z."/>
            <person name="Huo F."/>
            <person name="Miao W."/>
            <person name="Ran C."/>
            <person name="Liu Y."/>
            <person name="Zhang J."/>
            <person name="Feng J."/>
            <person name="Wang M."/>
            <person name="Wang M."/>
            <person name="Wang L."/>
            <person name="Yao B."/>
        </authorList>
    </citation>
    <scope>NUCLEOTIDE SEQUENCE [LARGE SCALE GENOMIC DNA]</scope>
    <source>
        <strain evidence="4">Wuqing</strain>
    </source>
</reference>
<dbReference type="AlphaFoldDB" id="A0A0C2NE21"/>
<evidence type="ECO:0000256" key="1">
    <source>
        <dbReference type="ARBA" id="ARBA00004123"/>
    </source>
</evidence>
<dbReference type="PANTHER" id="PTHR15818">
    <property type="entry name" value="G PATCH AND KOW-CONTAINING"/>
    <property type="match status" value="1"/>
</dbReference>
<dbReference type="Proteomes" id="UP000031668">
    <property type="component" value="Unassembled WGS sequence"/>
</dbReference>
<dbReference type="PROSITE" id="PS50174">
    <property type="entry name" value="G_PATCH"/>
    <property type="match status" value="1"/>
</dbReference>
<protein>
    <submittedName>
        <fullName evidence="4">G patch domain and KOW motifs-containing protein</fullName>
    </submittedName>
</protein>
<proteinExistence type="predicted"/>
<sequence length="319" mass="36280">MNIKKIENPVKFHSNLTFRKISVFVDGDEEEKEDKKFVTEFGKEPPKDYKVSNEKPLIGGSVRSDLKSRPEEVRIWIYKPSINEYRLNPVHDFGTNLLKNMGWVEGKPIGLTNKGLSQPIEYIRRPERLGLGAESQVEYLQQKSELLKKRKTYTGPIAKESGKVKHFKGIHEQPHQQCGPKVKIVKGKYNGRTGTLISVDKTLKTGKIRLDSSDEIIILNDSHYMVIEANNEKTETKSGIWISPMLRVRIIDKKIEAGQLYNVKGTIKSVSRDKCEILTDNERTLKNVKQCSLETIVPKQIGSTVMIVSGKHQGKLPRS</sequence>
<dbReference type="GO" id="GO:0000398">
    <property type="term" value="P:mRNA splicing, via spliceosome"/>
    <property type="evidence" value="ECO:0007669"/>
    <property type="project" value="InterPro"/>
</dbReference>
<organism evidence="4 5">
    <name type="scientific">Thelohanellus kitauei</name>
    <name type="common">Myxosporean</name>
    <dbReference type="NCBI Taxonomy" id="669202"/>
    <lineage>
        <taxon>Eukaryota</taxon>
        <taxon>Metazoa</taxon>
        <taxon>Cnidaria</taxon>
        <taxon>Myxozoa</taxon>
        <taxon>Myxosporea</taxon>
        <taxon>Bivalvulida</taxon>
        <taxon>Platysporina</taxon>
        <taxon>Myxobolidae</taxon>
        <taxon>Thelohanellus</taxon>
    </lineage>
</organism>
<dbReference type="InterPro" id="IPR045166">
    <property type="entry name" value="Spp2-like"/>
</dbReference>
<feature type="domain" description="G-patch" evidence="3">
    <location>
        <begin position="90"/>
        <end position="136"/>
    </location>
</feature>
<gene>
    <name evidence="4" type="ORF">RF11_08676</name>
</gene>
<keyword evidence="2" id="KW-0539">Nucleus</keyword>
<name>A0A0C2NE21_THEKT</name>
<keyword evidence="5" id="KW-1185">Reference proteome</keyword>
<accession>A0A0C2NE21</accession>
<evidence type="ECO:0000256" key="2">
    <source>
        <dbReference type="ARBA" id="ARBA00023242"/>
    </source>
</evidence>
<dbReference type="PANTHER" id="PTHR15818:SF2">
    <property type="entry name" value="G-PATCH DOMAIN AND KOW MOTIFS-CONTAINING PROTEIN"/>
    <property type="match status" value="1"/>
</dbReference>
<dbReference type="EMBL" id="JWZT01001317">
    <property type="protein sequence ID" value="KII72252.1"/>
    <property type="molecule type" value="Genomic_DNA"/>
</dbReference>
<evidence type="ECO:0000313" key="4">
    <source>
        <dbReference type="EMBL" id="KII72252.1"/>
    </source>
</evidence>
<evidence type="ECO:0000259" key="3">
    <source>
        <dbReference type="PROSITE" id="PS50174"/>
    </source>
</evidence>
<dbReference type="GO" id="GO:0005681">
    <property type="term" value="C:spliceosomal complex"/>
    <property type="evidence" value="ECO:0007669"/>
    <property type="project" value="TreeGrafter"/>
</dbReference>
<dbReference type="OrthoDB" id="5577072at2759"/>
<dbReference type="Pfam" id="PF12656">
    <property type="entry name" value="G-patch_2"/>
    <property type="match status" value="1"/>
</dbReference>
<comment type="caution">
    <text evidence="4">The sequence shown here is derived from an EMBL/GenBank/DDBJ whole genome shotgun (WGS) entry which is preliminary data.</text>
</comment>
<evidence type="ECO:0000313" key="5">
    <source>
        <dbReference type="Proteomes" id="UP000031668"/>
    </source>
</evidence>
<dbReference type="SMART" id="SM00443">
    <property type="entry name" value="G_patch"/>
    <property type="match status" value="1"/>
</dbReference>
<dbReference type="Gene3D" id="2.30.30.140">
    <property type="match status" value="1"/>
</dbReference>
<dbReference type="GO" id="GO:0003676">
    <property type="term" value="F:nucleic acid binding"/>
    <property type="evidence" value="ECO:0007669"/>
    <property type="project" value="InterPro"/>
</dbReference>
<comment type="subcellular location">
    <subcellularLocation>
        <location evidence="1">Nucleus</location>
    </subcellularLocation>
</comment>